<dbReference type="AlphaFoldDB" id="A0A101LZQ8"/>
<accession>A0A101LZQ8</accession>
<name>A0A101LZQ8_PICGL</name>
<geneLocation type="mitochondrion" evidence="1"/>
<evidence type="ECO:0000313" key="1">
    <source>
        <dbReference type="EMBL" id="KUM48361.1"/>
    </source>
</evidence>
<keyword evidence="1" id="KW-0496">Mitochondrion</keyword>
<protein>
    <submittedName>
        <fullName evidence="1">Uncharacterized protein</fullName>
    </submittedName>
</protein>
<proteinExistence type="predicted"/>
<gene>
    <name evidence="1" type="ORF">ABT39_MTgene5361</name>
</gene>
<organism evidence="1">
    <name type="scientific">Picea glauca</name>
    <name type="common">White spruce</name>
    <name type="synonym">Pinus glauca</name>
    <dbReference type="NCBI Taxonomy" id="3330"/>
    <lineage>
        <taxon>Eukaryota</taxon>
        <taxon>Viridiplantae</taxon>
        <taxon>Streptophyta</taxon>
        <taxon>Embryophyta</taxon>
        <taxon>Tracheophyta</taxon>
        <taxon>Spermatophyta</taxon>
        <taxon>Pinopsida</taxon>
        <taxon>Pinidae</taxon>
        <taxon>Conifers I</taxon>
        <taxon>Pinales</taxon>
        <taxon>Pinaceae</taxon>
        <taxon>Picea</taxon>
    </lineage>
</organism>
<sequence length="68" mass="7409">MSSFFPGQFWQTNSQQKRSMLGLGAPIEAKIECVAYLVITAGRDLSPEIGVVCRGGPRERGILLWLAG</sequence>
<reference evidence="1" key="1">
    <citation type="journal article" date="2015" name="Genome Biol. Evol.">
        <title>Organellar Genomes of White Spruce (Picea glauca): Assembly and Annotation.</title>
        <authorList>
            <person name="Jackman S.D."/>
            <person name="Warren R.L."/>
            <person name="Gibb E.A."/>
            <person name="Vandervalk B.P."/>
            <person name="Mohamadi H."/>
            <person name="Chu J."/>
            <person name="Raymond A."/>
            <person name="Pleasance S."/>
            <person name="Coope R."/>
            <person name="Wildung M.R."/>
            <person name="Ritland C.E."/>
            <person name="Bousquet J."/>
            <person name="Jones S.J."/>
            <person name="Bohlmann J."/>
            <person name="Birol I."/>
        </authorList>
    </citation>
    <scope>NUCLEOTIDE SEQUENCE [LARGE SCALE GENOMIC DNA]</scope>
    <source>
        <tissue evidence="1">Flushing bud</tissue>
    </source>
</reference>
<dbReference type="EMBL" id="LKAM01000006">
    <property type="protein sequence ID" value="KUM48361.1"/>
    <property type="molecule type" value="Genomic_DNA"/>
</dbReference>
<comment type="caution">
    <text evidence="1">The sequence shown here is derived from an EMBL/GenBank/DDBJ whole genome shotgun (WGS) entry which is preliminary data.</text>
</comment>